<evidence type="ECO:0000256" key="13">
    <source>
        <dbReference type="ARBA" id="ARBA00023211"/>
    </source>
</evidence>
<comment type="cofactor">
    <cofactor evidence="2">
        <name>Mn(2+)</name>
        <dbReference type="ChEBI" id="CHEBI:29035"/>
    </cofactor>
</comment>
<evidence type="ECO:0000256" key="10">
    <source>
        <dbReference type="ARBA" id="ARBA00022842"/>
    </source>
</evidence>
<keyword evidence="8" id="KW-0028">Amino-acid biosynthesis</keyword>
<dbReference type="PROSITE" id="PS00470">
    <property type="entry name" value="IDH_IMDH"/>
    <property type="match status" value="1"/>
</dbReference>
<dbReference type="PANTHER" id="PTHR42979">
    <property type="entry name" value="3-ISOPROPYLMALATE DEHYDROGENASE"/>
    <property type="match status" value="1"/>
</dbReference>
<evidence type="ECO:0000256" key="7">
    <source>
        <dbReference type="ARBA" id="ARBA00022430"/>
    </source>
</evidence>
<evidence type="ECO:0000256" key="6">
    <source>
        <dbReference type="ARBA" id="ARBA00013101"/>
    </source>
</evidence>
<dbReference type="UniPathway" id="UPA00048">
    <property type="reaction ID" value="UER00072"/>
</dbReference>
<dbReference type="eggNOG" id="KOG0786">
    <property type="taxonomic scope" value="Eukaryota"/>
</dbReference>
<evidence type="ECO:0000313" key="17">
    <source>
        <dbReference type="EMBL" id="CCO18989.1"/>
    </source>
</evidence>
<evidence type="ECO:0000313" key="18">
    <source>
        <dbReference type="Proteomes" id="UP000198341"/>
    </source>
</evidence>
<keyword evidence="18" id="KW-1185">Reference proteome</keyword>
<dbReference type="KEGG" id="bpg:Bathy12g02610"/>
<comment type="function">
    <text evidence="15">Catalyzes the oxidation of 3-carboxy-2-hydroxy-4-methylpentanoate (3-isopropylmalate) to 3-carboxy-4-methyl-2-oxopentanoate. The product decarboxylates to 4-methyl-2 oxopentanoate.</text>
</comment>
<dbReference type="PANTHER" id="PTHR42979:SF1">
    <property type="entry name" value="3-ISOPROPYLMALATE DEHYDROGENASE"/>
    <property type="match status" value="1"/>
</dbReference>
<evidence type="ECO:0000256" key="2">
    <source>
        <dbReference type="ARBA" id="ARBA00001936"/>
    </source>
</evidence>
<keyword evidence="12 15" id="KW-0520">NAD</keyword>
<dbReference type="GeneID" id="19012435"/>
<comment type="similarity">
    <text evidence="4">Belongs to the isocitrate and isopropylmalate dehydrogenases family.</text>
</comment>
<dbReference type="Pfam" id="PF00180">
    <property type="entry name" value="Iso_dh"/>
    <property type="match status" value="1"/>
</dbReference>
<dbReference type="InterPro" id="IPR019818">
    <property type="entry name" value="IsoCit/isopropylmalate_DH_CS"/>
</dbReference>
<dbReference type="GO" id="GO:0009098">
    <property type="term" value="P:L-leucine biosynthetic process"/>
    <property type="evidence" value="ECO:0007669"/>
    <property type="project" value="UniProtKB-UniPathway"/>
</dbReference>
<reference evidence="17 18" key="1">
    <citation type="submission" date="2011-10" db="EMBL/GenBank/DDBJ databases">
        <authorList>
            <person name="Genoscope - CEA"/>
        </authorList>
    </citation>
    <scope>NUCLEOTIDE SEQUENCE [LARGE SCALE GENOMIC DNA]</scope>
    <source>
        <strain evidence="17 18">RCC 1105</strain>
    </source>
</reference>
<protein>
    <recommendedName>
        <fullName evidence="6 15">3-isopropylmalate dehydrogenase</fullName>
        <ecNumber evidence="6 15">1.1.1.85</ecNumber>
    </recommendedName>
</protein>
<dbReference type="SMART" id="SM01329">
    <property type="entry name" value="Iso_dh"/>
    <property type="match status" value="1"/>
</dbReference>
<dbReference type="HAMAP" id="MF_01033">
    <property type="entry name" value="LeuB_type1"/>
    <property type="match status" value="1"/>
</dbReference>
<evidence type="ECO:0000256" key="12">
    <source>
        <dbReference type="ARBA" id="ARBA00023027"/>
    </source>
</evidence>
<evidence type="ECO:0000256" key="8">
    <source>
        <dbReference type="ARBA" id="ARBA00022605"/>
    </source>
</evidence>
<comment type="catalytic activity">
    <reaction evidence="1 15">
        <text>(2R,3S)-3-isopropylmalate + NAD(+) = 4-methyl-2-oxopentanoate + CO2 + NADH</text>
        <dbReference type="Rhea" id="RHEA:32271"/>
        <dbReference type="ChEBI" id="CHEBI:16526"/>
        <dbReference type="ChEBI" id="CHEBI:17865"/>
        <dbReference type="ChEBI" id="CHEBI:35121"/>
        <dbReference type="ChEBI" id="CHEBI:57540"/>
        <dbReference type="ChEBI" id="CHEBI:57945"/>
        <dbReference type="EC" id="1.1.1.85"/>
    </reaction>
</comment>
<feature type="domain" description="Isopropylmalate dehydrogenase-like" evidence="16">
    <location>
        <begin position="47"/>
        <end position="396"/>
    </location>
</feature>
<evidence type="ECO:0000256" key="5">
    <source>
        <dbReference type="ARBA" id="ARBA00011738"/>
    </source>
</evidence>
<dbReference type="GO" id="GO:0000287">
    <property type="term" value="F:magnesium ion binding"/>
    <property type="evidence" value="ECO:0007669"/>
    <property type="project" value="InterPro"/>
</dbReference>
<dbReference type="EC" id="1.1.1.85" evidence="6 15"/>
<dbReference type="RefSeq" id="XP_007509874.1">
    <property type="nucleotide sequence ID" value="XM_007509812.1"/>
</dbReference>
<keyword evidence="10" id="KW-0460">Magnesium</keyword>
<dbReference type="OrthoDB" id="419183at2759"/>
<evidence type="ECO:0000256" key="3">
    <source>
        <dbReference type="ARBA" id="ARBA00004762"/>
    </source>
</evidence>
<accession>K8EM00</accession>
<evidence type="ECO:0000256" key="9">
    <source>
        <dbReference type="ARBA" id="ARBA00022723"/>
    </source>
</evidence>
<keyword evidence="9 15" id="KW-0479">Metal-binding</keyword>
<dbReference type="Gene3D" id="3.40.718.10">
    <property type="entry name" value="Isopropylmalate Dehydrogenase"/>
    <property type="match status" value="1"/>
</dbReference>
<evidence type="ECO:0000256" key="15">
    <source>
        <dbReference type="RuleBase" id="RU004445"/>
    </source>
</evidence>
<dbReference type="GO" id="GO:0005829">
    <property type="term" value="C:cytosol"/>
    <property type="evidence" value="ECO:0007669"/>
    <property type="project" value="TreeGrafter"/>
</dbReference>
<evidence type="ECO:0000256" key="4">
    <source>
        <dbReference type="ARBA" id="ARBA00007769"/>
    </source>
</evidence>
<dbReference type="Proteomes" id="UP000198341">
    <property type="component" value="Chromosome 12"/>
</dbReference>
<gene>
    <name evidence="17" type="ordered locus">Bathy12g02610</name>
</gene>
<keyword evidence="13" id="KW-0464">Manganese</keyword>
<evidence type="ECO:0000256" key="1">
    <source>
        <dbReference type="ARBA" id="ARBA00000624"/>
    </source>
</evidence>
<dbReference type="STRING" id="41875.K8EM00"/>
<dbReference type="FunFam" id="3.40.718.10:FF:000004">
    <property type="entry name" value="3-isopropylmalate dehydrogenase"/>
    <property type="match status" value="1"/>
</dbReference>
<dbReference type="NCBIfam" id="TIGR00169">
    <property type="entry name" value="leuB"/>
    <property type="match status" value="1"/>
</dbReference>
<keyword evidence="11" id="KW-0560">Oxidoreductase</keyword>
<sequence>MNTHAQTLNTNALKRSEKRVFLKSSNSNRRRSSRGAALAAASNKNYKLTLLPGDGIGPEIMKVAVDVLNEVGRKHEITFTYEEKLVGGAAIDAFGTPLPEDTLECCKQSDAVLLAAIGGYKWDTLEANMRPERGLLGLRAGMEVFANLRPAVVLPQLADASSLKKDIVSGTDIMVVRELTGGIYFGEPKGFGTNAKGERIGFNTMVYSESEVDRIAKVAFEIAQKRGGRLCSVEKSNVLEVSQLWKERVIKQHENYKDVELSHMYIDNCAMQVIRDPKQFDTIVTGNIFGDIISDAASMLTGSIGMLPSAAVGSSGPGLYEPVHGSAPDIAGQDKANPLAQVLSAAMLLRYQFGEEAAAKSIEEAVNATLDQGFRTGDIMQEGMKLVGCTQMQEALMKNLSK</sequence>
<dbReference type="InterPro" id="IPR004429">
    <property type="entry name" value="Isopropylmalate_DH"/>
</dbReference>
<dbReference type="InterPro" id="IPR024084">
    <property type="entry name" value="IsoPropMal-DH-like_dom"/>
</dbReference>
<dbReference type="SUPFAM" id="SSF53659">
    <property type="entry name" value="Isocitrate/Isopropylmalate dehydrogenase-like"/>
    <property type="match status" value="1"/>
</dbReference>
<keyword evidence="14 15" id="KW-0100">Branched-chain amino acid biosynthesis</keyword>
<comment type="cofactor">
    <cofactor evidence="15">
        <name>Mg(2+)</name>
        <dbReference type="ChEBI" id="CHEBI:18420"/>
    </cofactor>
    <cofactor evidence="15">
        <name>Mn(2+)</name>
        <dbReference type="ChEBI" id="CHEBI:29035"/>
    </cofactor>
    <text evidence="15">Binds 1 Mg(2+) or Mn(2+) ion per subunit.</text>
</comment>
<evidence type="ECO:0000256" key="11">
    <source>
        <dbReference type="ARBA" id="ARBA00023002"/>
    </source>
</evidence>
<keyword evidence="7 15" id="KW-0432">Leucine biosynthesis</keyword>
<name>K8EM00_9CHLO</name>
<evidence type="ECO:0000259" key="16">
    <source>
        <dbReference type="SMART" id="SM01329"/>
    </source>
</evidence>
<dbReference type="GO" id="GO:0051287">
    <property type="term" value="F:NAD binding"/>
    <property type="evidence" value="ECO:0007669"/>
    <property type="project" value="InterPro"/>
</dbReference>
<dbReference type="EMBL" id="FO082267">
    <property type="protein sequence ID" value="CCO18989.1"/>
    <property type="molecule type" value="Genomic_DNA"/>
</dbReference>
<comment type="pathway">
    <text evidence="3 15">Amino-acid biosynthesis; L-leucine biosynthesis; L-leucine from 3-methyl-2-oxobutanoate: step 3/4.</text>
</comment>
<organism evidence="17 18">
    <name type="scientific">Bathycoccus prasinos</name>
    <dbReference type="NCBI Taxonomy" id="41875"/>
    <lineage>
        <taxon>Eukaryota</taxon>
        <taxon>Viridiplantae</taxon>
        <taxon>Chlorophyta</taxon>
        <taxon>Mamiellophyceae</taxon>
        <taxon>Mamiellales</taxon>
        <taxon>Bathycoccaceae</taxon>
        <taxon>Bathycoccus</taxon>
    </lineage>
</organism>
<comment type="subunit">
    <text evidence="5 15">Homodimer.</text>
</comment>
<dbReference type="GO" id="GO:0003862">
    <property type="term" value="F:3-isopropylmalate dehydrogenase activity"/>
    <property type="evidence" value="ECO:0007669"/>
    <property type="project" value="UniProtKB-EC"/>
</dbReference>
<dbReference type="AlphaFoldDB" id="K8EM00"/>
<evidence type="ECO:0000256" key="14">
    <source>
        <dbReference type="ARBA" id="ARBA00023304"/>
    </source>
</evidence>
<proteinExistence type="inferred from homology"/>